<keyword evidence="2" id="KW-0408">Iron</keyword>
<dbReference type="InterPro" id="IPR017896">
    <property type="entry name" value="4Fe4S_Fe-S-bd"/>
</dbReference>
<dbReference type="Pfam" id="PF17179">
    <property type="entry name" value="Fer4_22"/>
    <property type="match status" value="1"/>
</dbReference>
<organism evidence="5 6">
    <name type="scientific">Candidatus Mcinerneyibacterium aminivorans</name>
    <dbReference type="NCBI Taxonomy" id="2703815"/>
    <lineage>
        <taxon>Bacteria</taxon>
        <taxon>Candidatus Macinerneyibacteriota</taxon>
        <taxon>Candidatus Mcinerneyibacteria</taxon>
        <taxon>Candidatus Mcinerneyibacteriales</taxon>
        <taxon>Candidatus Mcinerneyibacteriaceae</taxon>
        <taxon>Candidatus Mcinerneyibacterium</taxon>
    </lineage>
</organism>
<gene>
    <name evidence="5" type="ORF">FXF47_02315</name>
</gene>
<dbReference type="PROSITE" id="PS00198">
    <property type="entry name" value="4FE4S_FER_1"/>
    <property type="match status" value="1"/>
</dbReference>
<dbReference type="PANTHER" id="PTHR40447:SF1">
    <property type="entry name" value="ANAEROBIC SULFITE REDUCTASE SUBUNIT A"/>
    <property type="match status" value="1"/>
</dbReference>
<comment type="caution">
    <text evidence="5">The sequence shown here is derived from an EMBL/GenBank/DDBJ whole genome shotgun (WGS) entry which is preliminary data.</text>
</comment>
<reference evidence="5" key="1">
    <citation type="submission" date="2019-08" db="EMBL/GenBank/DDBJ databases">
        <title>Genomic characterization of a novel candidate phylum (ARYD3) from a high temperature, high salinity tertiary oil reservoir in north central Oklahoma, USA.</title>
        <authorList>
            <person name="Youssef N.H."/>
            <person name="Yadav A."/>
            <person name="Elshahed M.S."/>
        </authorList>
    </citation>
    <scope>NUCLEOTIDE SEQUENCE [LARGE SCALE GENOMIC DNA]</scope>
    <source>
        <strain evidence="5">ARYD3</strain>
    </source>
</reference>
<dbReference type="Proteomes" id="UP000324143">
    <property type="component" value="Unassembled WGS sequence"/>
</dbReference>
<dbReference type="EMBL" id="VSIX01000029">
    <property type="protein sequence ID" value="TYB31723.1"/>
    <property type="molecule type" value="Genomic_DNA"/>
</dbReference>
<dbReference type="InterPro" id="IPR017900">
    <property type="entry name" value="4Fe4S_Fe_S_CS"/>
</dbReference>
<sequence>MVNRVFQIKITDWVSFLEDMYREYDIYAPQSFEDKLYFEFLDKSDIKNISYRDIAYRTVQPIKIFFLPVGETVSNTSNSEEIDKNYKKKILVGLKACDLNALSILDEVYLDEDFIDPFYKHRREDTIIISSDCTDPLESCFCTEVDSQPYPVKNFDLNLSLVDNYILIEVGSEKGQKLIDEYGKDYFKEANNGLIDKREQNREKIKSKVEEINTEFATKDSYDLILKGNYESEIWEELAEDCVECGGCTNICPTCHCFILVDGAKGEEFFKNKYWDSCQLDDFTKMAAGEDPRDEIWKRFRNRYFCKYNYKLDNFNIIACTGCGRCIEACQGDIDKREVLKKVSETKKNKKTNREEVN</sequence>
<dbReference type="PANTHER" id="PTHR40447">
    <property type="entry name" value="ANAEROBIC SULFITE REDUCTASE SUBUNIT A"/>
    <property type="match status" value="1"/>
</dbReference>
<evidence type="ECO:0000256" key="2">
    <source>
        <dbReference type="ARBA" id="ARBA00023004"/>
    </source>
</evidence>
<evidence type="ECO:0000256" key="1">
    <source>
        <dbReference type="ARBA" id="ARBA00022723"/>
    </source>
</evidence>
<feature type="domain" description="4Fe-4S ferredoxin-type" evidence="4">
    <location>
        <begin position="308"/>
        <end position="339"/>
    </location>
</feature>
<dbReference type="InterPro" id="IPR009051">
    <property type="entry name" value="Helical_ferredxn"/>
</dbReference>
<keyword evidence="6" id="KW-1185">Reference proteome</keyword>
<evidence type="ECO:0000313" key="5">
    <source>
        <dbReference type="EMBL" id="TYB31723.1"/>
    </source>
</evidence>
<dbReference type="AlphaFoldDB" id="A0A5D0MJD7"/>
<feature type="domain" description="4Fe-4S ferredoxin-type" evidence="4">
    <location>
        <begin position="231"/>
        <end position="263"/>
    </location>
</feature>
<dbReference type="Gene3D" id="1.10.1060.10">
    <property type="entry name" value="Alpha-helical ferredoxin"/>
    <property type="match status" value="1"/>
</dbReference>
<keyword evidence="1" id="KW-0479">Metal-binding</keyword>
<protein>
    <recommendedName>
        <fullName evidence="4">4Fe-4S ferredoxin-type domain-containing protein</fullName>
    </recommendedName>
</protein>
<keyword evidence="3" id="KW-0411">Iron-sulfur</keyword>
<proteinExistence type="predicted"/>
<evidence type="ECO:0000256" key="3">
    <source>
        <dbReference type="ARBA" id="ARBA00023014"/>
    </source>
</evidence>
<dbReference type="PROSITE" id="PS51379">
    <property type="entry name" value="4FE4S_FER_2"/>
    <property type="match status" value="2"/>
</dbReference>
<dbReference type="GO" id="GO:0046872">
    <property type="term" value="F:metal ion binding"/>
    <property type="evidence" value="ECO:0007669"/>
    <property type="project" value="UniProtKB-KW"/>
</dbReference>
<dbReference type="GO" id="GO:0051536">
    <property type="term" value="F:iron-sulfur cluster binding"/>
    <property type="evidence" value="ECO:0007669"/>
    <property type="project" value="UniProtKB-KW"/>
</dbReference>
<dbReference type="SUPFAM" id="SSF46548">
    <property type="entry name" value="alpha-helical ferredoxin"/>
    <property type="match status" value="1"/>
</dbReference>
<evidence type="ECO:0000259" key="4">
    <source>
        <dbReference type="PROSITE" id="PS51379"/>
    </source>
</evidence>
<evidence type="ECO:0000313" key="6">
    <source>
        <dbReference type="Proteomes" id="UP000324143"/>
    </source>
</evidence>
<accession>A0A5D0MJD7</accession>
<name>A0A5D0MJD7_9BACT</name>